<proteinExistence type="predicted"/>
<gene>
    <name evidence="3" type="ORF">OH76DRAFT_311169</name>
</gene>
<evidence type="ECO:0000259" key="2">
    <source>
        <dbReference type="Pfam" id="PF24840"/>
    </source>
</evidence>
<dbReference type="OrthoDB" id="2344312at2759"/>
<evidence type="ECO:0000256" key="1">
    <source>
        <dbReference type="SAM" id="MobiDB-lite"/>
    </source>
</evidence>
<protein>
    <recommendedName>
        <fullName evidence="2">SigF-like NTF2-like domain-containing protein</fullName>
    </recommendedName>
</protein>
<evidence type="ECO:0000313" key="3">
    <source>
        <dbReference type="EMBL" id="RDX40647.1"/>
    </source>
</evidence>
<name>A0A371CK61_9APHY</name>
<evidence type="ECO:0000313" key="4">
    <source>
        <dbReference type="Proteomes" id="UP000256964"/>
    </source>
</evidence>
<dbReference type="Proteomes" id="UP000256964">
    <property type="component" value="Unassembled WGS sequence"/>
</dbReference>
<dbReference type="PANTHER" id="PTHR35393:SF1">
    <property type="entry name" value="SNOAL-LIKE DOMAIN-CONTAINING PROTEIN"/>
    <property type="match status" value="1"/>
</dbReference>
<dbReference type="Pfam" id="PF24840">
    <property type="entry name" value="NTF2_SigF"/>
    <property type="match status" value="1"/>
</dbReference>
<dbReference type="InterPro" id="IPR057514">
    <property type="entry name" value="NTF2_SigF"/>
</dbReference>
<dbReference type="EMBL" id="KZ857543">
    <property type="protein sequence ID" value="RDX40647.1"/>
    <property type="molecule type" value="Genomic_DNA"/>
</dbReference>
<feature type="domain" description="SigF-like NTF2-like" evidence="2">
    <location>
        <begin position="1"/>
        <end position="175"/>
    </location>
</feature>
<dbReference type="PANTHER" id="PTHR35393">
    <property type="entry name" value="CHROMOSOME 1, WHOLE GENOME SHOTGUN SEQUENCE"/>
    <property type="match status" value="1"/>
</dbReference>
<organism evidence="3 4">
    <name type="scientific">Lentinus brumalis</name>
    <dbReference type="NCBI Taxonomy" id="2498619"/>
    <lineage>
        <taxon>Eukaryota</taxon>
        <taxon>Fungi</taxon>
        <taxon>Dikarya</taxon>
        <taxon>Basidiomycota</taxon>
        <taxon>Agaricomycotina</taxon>
        <taxon>Agaricomycetes</taxon>
        <taxon>Polyporales</taxon>
        <taxon>Polyporaceae</taxon>
        <taxon>Lentinus</taxon>
    </lineage>
</organism>
<dbReference type="AlphaFoldDB" id="A0A371CK61"/>
<keyword evidence="4" id="KW-1185">Reference proteome</keyword>
<feature type="region of interest" description="Disordered" evidence="1">
    <location>
        <begin position="181"/>
        <end position="227"/>
    </location>
</feature>
<sequence length="227" mass="25332">MEDPAREMAEVARLVTGATDPEVQDAAVLKYYAPDMAFRHPLCAVSPAPDSRADLLAILAWYRILSPVLVDIDAVSYDAERRTAYVEVTQVFCVRWSPFRRAPAKLLIRFKLRPAPSPADPSKTVYLIAEHEDFYHHEDLAAMFVPPLVPLVRLGLRVATLACKMNVRLFVTLGFWTGSGKPEAGEGGRGVQLSPEREEEEEGKGKGRARREGRMIERLTDEGDVAR</sequence>
<feature type="compositionally biased region" description="Basic and acidic residues" evidence="1">
    <location>
        <begin position="210"/>
        <end position="227"/>
    </location>
</feature>
<reference evidence="3 4" key="1">
    <citation type="journal article" date="2018" name="Biotechnol. Biofuels">
        <title>Integrative visual omics of the white-rot fungus Polyporus brumalis exposes the biotechnological potential of its oxidative enzymes for delignifying raw plant biomass.</title>
        <authorList>
            <person name="Miyauchi S."/>
            <person name="Rancon A."/>
            <person name="Drula E."/>
            <person name="Hage H."/>
            <person name="Chaduli D."/>
            <person name="Favel A."/>
            <person name="Grisel S."/>
            <person name="Henrissat B."/>
            <person name="Herpoel-Gimbert I."/>
            <person name="Ruiz-Duenas F.J."/>
            <person name="Chevret D."/>
            <person name="Hainaut M."/>
            <person name="Lin J."/>
            <person name="Wang M."/>
            <person name="Pangilinan J."/>
            <person name="Lipzen A."/>
            <person name="Lesage-Meessen L."/>
            <person name="Navarro D."/>
            <person name="Riley R."/>
            <person name="Grigoriev I.V."/>
            <person name="Zhou S."/>
            <person name="Raouche S."/>
            <person name="Rosso M.N."/>
        </authorList>
    </citation>
    <scope>NUCLEOTIDE SEQUENCE [LARGE SCALE GENOMIC DNA]</scope>
    <source>
        <strain evidence="3 4">BRFM 1820</strain>
    </source>
</reference>
<accession>A0A371CK61</accession>
<dbReference type="STRING" id="139420.A0A371CK61"/>